<protein>
    <recommendedName>
        <fullName evidence="9">BLOC-1-related complex subunit 5</fullName>
    </recommendedName>
</protein>
<dbReference type="PANTHER" id="PTHR23317:SF76">
    <property type="entry name" value="LD20667P"/>
    <property type="match status" value="1"/>
</dbReference>
<dbReference type="FunFam" id="1.20.58.740:FF:000002">
    <property type="entry name" value="Dedicator of cytokinesis protein 7"/>
    <property type="match status" value="1"/>
</dbReference>
<dbReference type="Pfam" id="PF20422">
    <property type="entry name" value="DHR-2_Lobe_B"/>
    <property type="match status" value="1"/>
</dbReference>
<proteinExistence type="inferred from homology"/>
<dbReference type="Gene3D" id="1.25.40.410">
    <property type="match status" value="1"/>
</dbReference>
<dbReference type="InterPro" id="IPR043161">
    <property type="entry name" value="DOCK_C_lobe_A"/>
</dbReference>
<evidence type="ECO:0008006" key="9">
    <source>
        <dbReference type="Google" id="ProtNLM"/>
    </source>
</evidence>
<evidence type="ECO:0000259" key="6">
    <source>
        <dbReference type="PROSITE" id="PS51651"/>
    </source>
</evidence>
<keyword evidence="2" id="KW-0344">Guanine-nucleotide releasing factor</keyword>
<dbReference type="InterPro" id="IPR035892">
    <property type="entry name" value="C2_domain_sf"/>
</dbReference>
<dbReference type="InterPro" id="IPR046770">
    <property type="entry name" value="DOCKER_Lobe_B"/>
</dbReference>
<feature type="domain" description="DOCKER" evidence="6">
    <location>
        <begin position="1622"/>
        <end position="2073"/>
    </location>
</feature>
<feature type="domain" description="C2 DOCK-type" evidence="5">
    <location>
        <begin position="620"/>
        <end position="785"/>
    </location>
</feature>
<dbReference type="SUPFAM" id="SSF48371">
    <property type="entry name" value="ARM repeat"/>
    <property type="match status" value="1"/>
</dbReference>
<dbReference type="InterPro" id="IPR046773">
    <property type="entry name" value="DOCKER_Lobe_C"/>
</dbReference>
<gene>
    <name evidence="7" type="ORF">PMAYCL1PPCAC_06644</name>
</gene>
<dbReference type="Pfam" id="PF14429">
    <property type="entry name" value="DOCK-C2"/>
    <property type="match status" value="1"/>
</dbReference>
<dbReference type="PROSITE" id="PS51651">
    <property type="entry name" value="DOCKER"/>
    <property type="match status" value="1"/>
</dbReference>
<evidence type="ECO:0000256" key="2">
    <source>
        <dbReference type="ARBA" id="ARBA00022658"/>
    </source>
</evidence>
<keyword evidence="8" id="KW-1185">Reference proteome</keyword>
<dbReference type="InterPro" id="IPR016024">
    <property type="entry name" value="ARM-type_fold"/>
</dbReference>
<evidence type="ECO:0000313" key="8">
    <source>
        <dbReference type="Proteomes" id="UP001328107"/>
    </source>
</evidence>
<feature type="compositionally biased region" description="Polar residues" evidence="4">
    <location>
        <begin position="195"/>
        <end position="218"/>
    </location>
</feature>
<dbReference type="InterPro" id="IPR027357">
    <property type="entry name" value="DOCKER_dom"/>
</dbReference>
<feature type="compositionally biased region" description="Polar residues" evidence="4">
    <location>
        <begin position="427"/>
        <end position="438"/>
    </location>
</feature>
<feature type="region of interest" description="Disordered" evidence="4">
    <location>
        <begin position="1127"/>
        <end position="1164"/>
    </location>
</feature>
<name>A0AAN4ZB90_9BILA</name>
<feature type="region of interest" description="Disordered" evidence="4">
    <location>
        <begin position="167"/>
        <end position="186"/>
    </location>
</feature>
<evidence type="ECO:0000313" key="7">
    <source>
        <dbReference type="EMBL" id="GMR36449.1"/>
    </source>
</evidence>
<feature type="region of interest" description="Disordered" evidence="4">
    <location>
        <begin position="195"/>
        <end position="221"/>
    </location>
</feature>
<feature type="compositionally biased region" description="Low complexity" evidence="4">
    <location>
        <begin position="1137"/>
        <end position="1160"/>
    </location>
</feature>
<accession>A0AAN4ZB90</accession>
<dbReference type="PROSITE" id="PS51650">
    <property type="entry name" value="C2_DOCK"/>
    <property type="match status" value="1"/>
</dbReference>
<dbReference type="Proteomes" id="UP001328107">
    <property type="component" value="Unassembled WGS sequence"/>
</dbReference>
<dbReference type="Gene3D" id="1.20.58.740">
    <property type="match status" value="1"/>
</dbReference>
<dbReference type="InterPro" id="IPR026791">
    <property type="entry name" value="DOCK"/>
</dbReference>
<dbReference type="PANTHER" id="PTHR23317">
    <property type="entry name" value="DEDICATOR OF CYTOKINESIS DOCK"/>
    <property type="match status" value="1"/>
</dbReference>
<keyword evidence="1" id="KW-0597">Phosphoprotein</keyword>
<dbReference type="InterPro" id="IPR027007">
    <property type="entry name" value="C2_DOCK-type_domain"/>
</dbReference>
<evidence type="ECO:0000256" key="3">
    <source>
        <dbReference type="PROSITE-ProRule" id="PRU00983"/>
    </source>
</evidence>
<dbReference type="InterPro" id="IPR043162">
    <property type="entry name" value="DOCK_C_lobe_C"/>
</dbReference>
<feature type="compositionally biased region" description="Polar residues" evidence="4">
    <location>
        <begin position="1127"/>
        <end position="1136"/>
    </location>
</feature>
<evidence type="ECO:0000256" key="4">
    <source>
        <dbReference type="SAM" id="MobiDB-lite"/>
    </source>
</evidence>
<dbReference type="InterPro" id="IPR046769">
    <property type="entry name" value="DOCKER_Lobe_A"/>
</dbReference>
<dbReference type="Gene3D" id="2.60.40.150">
    <property type="entry name" value="C2 domain"/>
    <property type="match status" value="1"/>
</dbReference>
<dbReference type="GO" id="GO:0005085">
    <property type="term" value="F:guanyl-nucleotide exchange factor activity"/>
    <property type="evidence" value="ECO:0007669"/>
    <property type="project" value="UniProtKB-KW"/>
</dbReference>
<reference evidence="8" key="1">
    <citation type="submission" date="2022-10" db="EMBL/GenBank/DDBJ databases">
        <title>Genome assembly of Pristionchus species.</title>
        <authorList>
            <person name="Yoshida K."/>
            <person name="Sommer R.J."/>
        </authorList>
    </citation>
    <scope>NUCLEOTIDE SEQUENCE [LARGE SCALE GENOMIC DNA]</scope>
    <source>
        <strain evidence="8">RS5460</strain>
    </source>
</reference>
<dbReference type="Pfam" id="PF20421">
    <property type="entry name" value="DHR-2_Lobe_C"/>
    <property type="match status" value="1"/>
</dbReference>
<comment type="caution">
    <text evidence="7">The sequence shown here is derived from an EMBL/GenBank/DDBJ whole genome shotgun (WGS) entry which is preliminary data.</text>
</comment>
<dbReference type="Pfam" id="PF06920">
    <property type="entry name" value="DHR-2_Lobe_A"/>
    <property type="match status" value="1"/>
</dbReference>
<dbReference type="EMBL" id="BTRK01000002">
    <property type="protein sequence ID" value="GMR36449.1"/>
    <property type="molecule type" value="Genomic_DNA"/>
</dbReference>
<evidence type="ECO:0000259" key="5">
    <source>
        <dbReference type="PROSITE" id="PS51650"/>
    </source>
</evidence>
<evidence type="ECO:0000256" key="1">
    <source>
        <dbReference type="ARBA" id="ARBA00022553"/>
    </source>
</evidence>
<comment type="similarity">
    <text evidence="3">Belongs to the DOCK family.</text>
</comment>
<organism evidence="7 8">
    <name type="scientific">Pristionchus mayeri</name>
    <dbReference type="NCBI Taxonomy" id="1317129"/>
    <lineage>
        <taxon>Eukaryota</taxon>
        <taxon>Metazoa</taxon>
        <taxon>Ecdysozoa</taxon>
        <taxon>Nematoda</taxon>
        <taxon>Chromadorea</taxon>
        <taxon>Rhabditida</taxon>
        <taxon>Rhabditina</taxon>
        <taxon>Diplogasteromorpha</taxon>
        <taxon>Diplogasteroidea</taxon>
        <taxon>Neodiplogasteridae</taxon>
        <taxon>Pristionchus</taxon>
    </lineage>
</organism>
<dbReference type="GO" id="GO:0007264">
    <property type="term" value="P:small GTPase-mediated signal transduction"/>
    <property type="evidence" value="ECO:0007669"/>
    <property type="project" value="InterPro"/>
</dbReference>
<feature type="region of interest" description="Disordered" evidence="4">
    <location>
        <begin position="427"/>
        <end position="447"/>
    </location>
</feature>
<sequence length="2094" mass="234148">MASSHLGGQRAFVSKKSRATAADVRMHIRSGGIVLPYQNTTETDGGKTVQVNLSDVVDCVDVEEILSQRKTSAVYDISSSTTSLSTPRALSEFPVDDVEIRQVEREWGTADPPVDIKTVPVEAEAHAVLSTLSDPLSLLHRKLAHLCSGDALQKLLRERDTVISPHVYEGDGESSHRVTRSASLVDKEAGSKRTSYTSCNSTCTAGSSDINNGRLNDSTPDDALSGIVDRVSIAQMDEENELKRNASRHPVTVGLLFPKDESELVEVRVQPPFPEERSGYRLFVKVVKLRVEMQSEPLYGSLTLFDIRQKKRISESFHFNLNPPQFTTQQGLDEAMAQCQQAAFALSSPLADIVMMVKLEKILFGCDPSEAYDNYVAFCKDERYREKVKEVAAQFTSRLSDYRMVLALMFIDLSRVILNGGESGEGTSMMTSTLSQDGSAPLAGDDSSSIVSADRVSVSTTSTFKRIGSGTSASTVLNRVRTPLARRKNTQSSMEKSPEMALLRAPPHHSLASLQPISLTLNQFIKVESEKVTDDELMKIAMEQRRNGGKKGKNFPVEISLKIWGENADEVEGRVTGEGRMVGNTNETTLNSPSNQEMTITQEIDQLPHNGQYAVNLTYRNTMLLYPRWVNMSARSGTARNICVKIELMNSREEPQMVFFDRSTGRPTATFARTNVLYHNKTPQLWDEIKLSIPCVLDDGHHFLFTFYHVSCKTGSKDDPVEFPLGYSWLPLLREKRLANGEFSLPIALEKLPQSYGYLPPDVQLPNMKWLDGHKASFFIGCVPITTVHPQDEHLERFLSAFSSLSTSKPIPESSLIIAIQGILKARPEPMIAFLYQIMDNLLTLVANPPYTKATSSTCFSTLGQLAKICTQLVDSQNGDQHGRGVLLPTYIHYFKIASKESRPWSVECREMAKETSVLASPDSEKIFHIIEDIERSRNVKGSPIEDTLLNTNKLLHEELAELWVTSSGSAKDKAFENSFFFLELITKSMAEFLSMTGRLFLHRKSRFSDRFCRSLASLSEMITSELVNDRKSQCTVKQNLSTTLTSSWAFFLRDSLSLLDRSFAFKLIAHFNRELIREINSSTKHAIELTILKLNFLRIISSHEHFILLNLPNVLNTVSSTAGMMNSMVSSPQHSSTPPTLQTLQAPPSPGGSSLSSRGSSGGSIMSDLTHEYRSRHFLLGLILSDLSSILDSSPSPIIRSSVLSLLTSLLAAHECDPRIGDAQMRNRVCSLYTPILGIVIDNVSLLISNEKKWNGLSSTRLFESRRKMDESSMGVDPQVALAIAGMGGDEGLAASSSLSPLPPLRPPLNHEQTRQLLMSVCWVLRSLDGSSLRGWLRDLSPHRFVALLDVLTLVVSSFEYKAVQDDGLEGITEARDMDETIRVGRREGAVRWREGRAESIDHLESLVCAEATLTVLDTIENACQVVSSAGCDHLLPILPLLFKLIMHMLSCRQSLSVLQSVFATQRSFVVKYPDVVFETESEQCGELCLQLLRHCASRVPIVRSHAAASAYLLMRESYESTSSLARVKIHFTMSLSTLVSNGTQSGSWINEDFLRRSFRTLLSYAHNESSAAQQTSLQSFCEQVKDLVFNMHMILSDTVRIKEFRDDFEMSMDLIYRIAKGYQNNPDLRVRWLLDMSSRAEKKGCYAEAAQCVIHSAALVAEYLAMRPCSSHLPSGANAFSALSDNVLEESAVSDDAISPDTDGICESKHFKEGGLIELCFSAFNLLEKAFQYEMMPHVFQILSPILAHSRDYRRLSSLHITLGDALVKIEGHIKLKEDTTDAWWSPLRSSDKRCFGTYFRVAFFGSRFGDIDGEEFVYKSAPYMKLSDFAYDLEKYYSERFPLGVFHVIKDSNNVSRDTLDPSRAYLQVTYVEPYLEEWERRERTTNFERNHNLSRFAYATPFTRDGRAHGELKEQYKRRTILTVHNSFPYVKTRLRVVEREQRVLSPIEVAIEDVEKKTRELGAAIAQSPPDAKMLQMVLQGCIGTTVNQGPIEVANVFLSNATEGRPMDKLQNKLRLAFRDFSKKCADALALNKQLIHADQLAYQNELHRNYNEFTRKMAPMLSKAPRPISALLKSTVTSETLGTVSVI</sequence>